<feature type="compositionally biased region" description="Polar residues" evidence="1">
    <location>
        <begin position="40"/>
        <end position="49"/>
    </location>
</feature>
<organism evidence="2 3">
    <name type="scientific">Asterophora parasitica</name>
    <dbReference type="NCBI Taxonomy" id="117018"/>
    <lineage>
        <taxon>Eukaryota</taxon>
        <taxon>Fungi</taxon>
        <taxon>Dikarya</taxon>
        <taxon>Basidiomycota</taxon>
        <taxon>Agaricomycotina</taxon>
        <taxon>Agaricomycetes</taxon>
        <taxon>Agaricomycetidae</taxon>
        <taxon>Agaricales</taxon>
        <taxon>Tricholomatineae</taxon>
        <taxon>Lyophyllaceae</taxon>
        <taxon>Asterophora</taxon>
    </lineage>
</organism>
<dbReference type="EMBL" id="JABCKV010000149">
    <property type="protein sequence ID" value="KAG5642885.1"/>
    <property type="molecule type" value="Genomic_DNA"/>
</dbReference>
<reference evidence="2" key="2">
    <citation type="submission" date="2021-10" db="EMBL/GenBank/DDBJ databases">
        <title>Phylogenomics reveals ancestral predisposition of the termite-cultivated fungus Termitomyces towards a domesticated lifestyle.</title>
        <authorList>
            <person name="Auxier B."/>
            <person name="Grum-Grzhimaylo A."/>
            <person name="Cardenas M.E."/>
            <person name="Lodge J.D."/>
            <person name="Laessoe T."/>
            <person name="Pedersen O."/>
            <person name="Smith M.E."/>
            <person name="Kuyper T.W."/>
            <person name="Franco-Molano E.A."/>
            <person name="Baroni T.J."/>
            <person name="Aanen D.K."/>
        </authorList>
    </citation>
    <scope>NUCLEOTIDE SEQUENCE</scope>
    <source>
        <strain evidence="2">AP01</strain>
        <tissue evidence="2">Mycelium</tissue>
    </source>
</reference>
<gene>
    <name evidence="2" type="ORF">DXG03_001927</name>
</gene>
<protein>
    <submittedName>
        <fullName evidence="2">Uncharacterized protein</fullName>
    </submittedName>
</protein>
<evidence type="ECO:0000313" key="3">
    <source>
        <dbReference type="Proteomes" id="UP000775547"/>
    </source>
</evidence>
<comment type="caution">
    <text evidence="2">The sequence shown here is derived from an EMBL/GenBank/DDBJ whole genome shotgun (WGS) entry which is preliminary data.</text>
</comment>
<dbReference type="Proteomes" id="UP000775547">
    <property type="component" value="Unassembled WGS sequence"/>
</dbReference>
<feature type="compositionally biased region" description="Acidic residues" evidence="1">
    <location>
        <begin position="57"/>
        <end position="76"/>
    </location>
</feature>
<feature type="compositionally biased region" description="Basic residues" evidence="1">
    <location>
        <begin position="23"/>
        <end position="37"/>
    </location>
</feature>
<accession>A0A9P7KBG5</accession>
<sequence>MARARIHPSPVRRQLSTTATPRPWKKSPRARYSRPRHSLATPSPLQGNPWSIRGFGPDDETFYDSGPDDDHDDGDDHDYSFFHWEEESTLFSDLLDAPGDTTTEGRKHDALVDSLQPAFDHRSRELKREMAETLVPTVNRVKGLYDKIGSDVDTTFGKGILVFNQACKDMEALAIKDHDELKHAWGVAQVNIERMFLDLKDAYKMRERLWADFDKAVNAIGTCSLLHPLTLPPPPSVSCQCAMECVLTLTAADPAVEDLKALPAKVERTIASLEKHAKALEKDETNAVSAAEKKIKGLLGKA</sequence>
<evidence type="ECO:0000313" key="2">
    <source>
        <dbReference type="EMBL" id="KAG5642885.1"/>
    </source>
</evidence>
<name>A0A9P7KBG5_9AGAR</name>
<feature type="region of interest" description="Disordered" evidence="1">
    <location>
        <begin position="1"/>
        <end position="78"/>
    </location>
</feature>
<dbReference type="OrthoDB" id="2678231at2759"/>
<proteinExistence type="predicted"/>
<evidence type="ECO:0000256" key="1">
    <source>
        <dbReference type="SAM" id="MobiDB-lite"/>
    </source>
</evidence>
<dbReference type="AlphaFoldDB" id="A0A9P7KBG5"/>
<reference evidence="2" key="1">
    <citation type="submission" date="2020-07" db="EMBL/GenBank/DDBJ databases">
        <authorList>
            <person name="Nieuwenhuis M."/>
            <person name="Van De Peppel L.J.J."/>
        </authorList>
    </citation>
    <scope>NUCLEOTIDE SEQUENCE</scope>
    <source>
        <strain evidence="2">AP01</strain>
        <tissue evidence="2">Mycelium</tissue>
    </source>
</reference>
<keyword evidence="3" id="KW-1185">Reference proteome</keyword>